<reference evidence="1" key="1">
    <citation type="submission" date="2018-11" db="EMBL/GenBank/DDBJ databases">
        <authorList>
            <consortium name="Pathogen Informatics"/>
        </authorList>
    </citation>
    <scope>NUCLEOTIDE SEQUENCE</scope>
</reference>
<gene>
    <name evidence="1" type="ORF">PXEA_LOCUS16827</name>
</gene>
<evidence type="ECO:0000313" key="1">
    <source>
        <dbReference type="EMBL" id="VEL23387.1"/>
    </source>
</evidence>
<accession>A0A448WYJ4</accession>
<proteinExistence type="predicted"/>
<dbReference type="Proteomes" id="UP000784294">
    <property type="component" value="Unassembled WGS sequence"/>
</dbReference>
<sequence length="100" mass="11240">MTARLALLMFKEDVGQVLAWLNQHGEPFLRRQTAVGRSSQRAEQLYNAHMQFEQVAANTLTNADKLISAADELAAQADDPEEILQVTLGYTLFNNMYVLL</sequence>
<keyword evidence="2" id="KW-1185">Reference proteome</keyword>
<dbReference type="EMBL" id="CAAALY010061612">
    <property type="protein sequence ID" value="VEL23387.1"/>
    <property type="molecule type" value="Genomic_DNA"/>
</dbReference>
<protein>
    <submittedName>
        <fullName evidence="1">Uncharacterized protein</fullName>
    </submittedName>
</protein>
<dbReference type="AlphaFoldDB" id="A0A448WYJ4"/>
<dbReference type="SUPFAM" id="SSF46966">
    <property type="entry name" value="Spectrin repeat"/>
    <property type="match status" value="1"/>
</dbReference>
<organism evidence="1 2">
    <name type="scientific">Protopolystoma xenopodis</name>
    <dbReference type="NCBI Taxonomy" id="117903"/>
    <lineage>
        <taxon>Eukaryota</taxon>
        <taxon>Metazoa</taxon>
        <taxon>Spiralia</taxon>
        <taxon>Lophotrochozoa</taxon>
        <taxon>Platyhelminthes</taxon>
        <taxon>Monogenea</taxon>
        <taxon>Polyopisthocotylea</taxon>
        <taxon>Polystomatidea</taxon>
        <taxon>Polystomatidae</taxon>
        <taxon>Protopolystoma</taxon>
    </lineage>
</organism>
<dbReference type="Gene3D" id="1.20.58.60">
    <property type="match status" value="1"/>
</dbReference>
<dbReference type="OrthoDB" id="10256089at2759"/>
<evidence type="ECO:0000313" key="2">
    <source>
        <dbReference type="Proteomes" id="UP000784294"/>
    </source>
</evidence>
<comment type="caution">
    <text evidence="1">The sequence shown here is derived from an EMBL/GenBank/DDBJ whole genome shotgun (WGS) entry which is preliminary data.</text>
</comment>
<name>A0A448WYJ4_9PLAT</name>